<dbReference type="InterPro" id="IPR036397">
    <property type="entry name" value="RNaseH_sf"/>
</dbReference>
<comment type="caution">
    <text evidence="3">The sequence shown here is derived from an EMBL/GenBank/DDBJ whole genome shotgun (WGS) entry which is preliminary data.</text>
</comment>
<dbReference type="InterPro" id="IPR044730">
    <property type="entry name" value="RNase_H-like_dom_plant"/>
</dbReference>
<dbReference type="GO" id="GO:0004523">
    <property type="term" value="F:RNA-DNA hybrid ribonuclease activity"/>
    <property type="evidence" value="ECO:0007669"/>
    <property type="project" value="InterPro"/>
</dbReference>
<dbReference type="Gene3D" id="3.30.420.10">
    <property type="entry name" value="Ribonuclease H-like superfamily/Ribonuclease H"/>
    <property type="match status" value="1"/>
</dbReference>
<sequence>MKKERKRKEKGNEERPVGFEQVHGDGFDDPRLWVQEMKRKEKEFLKFLLPFDTTLSQARPQAATPSVSSSEINQVCSLNSSSSSHSAHDLTSSPILLPAYNSTPPPIQHCSPLRSIAQSSPPTKLDTNSVSQQPTSTLPSSPAPSSQLMPTNATSLSPSSNATTDSPLTPHPPPVPPRTHGMITRSQNNIFKPKTLFTMTKHPIDPPLEPTCVSQVLKHHQWRQAMSDEFNALAQYIRDLLDKFGMAEAKSVSSPVATAALQLHQGLKLLDPSLYRCLVGSLQYLNLTWSDITFAVNRLSQFLHAPSNVHMQAAKRILCYLKGFVFHGLLLYRQPLSPLHAFSDSDWASDKDTLQSTTGFIVFLGSTPISWKACKQKAVARSSTEAEYRYYEYKSSFSSYKACSNSEHLEPGQKVNASKSKIFSPNTNRGLIDEITQFSRIEATDDLGRYLGVPLHHKRVTRATYYDLLLKVKTKLSSWKAAQLSFAGRQVLIKSVSSTVANHAMQSAKPPNAVCMDIDRANREFLWGGSDDKRKIPLVRWDVVCTLKEFGGLGFRSTSSMNLALLSKVGWKLATESEPLWIQILKAKYFPNCDFLQAKAKQNASYTWKGILETQELVSMGMATGSIPESELRKTVAEYWNSHGWNWGLLKPMLHDNIIQLLELHVLNDQHLEMDSIYWKSSSTGEFSTMSAYELLTNSSLSPLAGCWSKVWSLTAPPKAKSLLWLMLHDRVLTNSSRFARGIAQNDTCPRCYTHGEDILHLFRDCPVSKRIWKRWINDSLWLRWQQMNHLTWIKHNLSCTNVTIEFDLEWGVAFAIVCWYLWLGRNKAAFDDDLTWTSNKESMLKNHFIEAACLLKQHHASLRREFQVGWDPPPSGFVKLNVDGSARGSPGPSTAGGCCRDASGNWLFGFNQQLGDGHAIRAELFALWKGMELAWNMGFRHIIVETDSLLAVQKLQSSSTTITSLTYWVQRCKSLMERNWTCVIRHVFREQNVCADAMASQFYHLRGSFLYFEQPPDVVRSLLQEDNLGVCRPRATR</sequence>
<feature type="region of interest" description="Disordered" evidence="1">
    <location>
        <begin position="1"/>
        <end position="28"/>
    </location>
</feature>
<feature type="region of interest" description="Disordered" evidence="1">
    <location>
        <begin position="97"/>
        <end position="182"/>
    </location>
</feature>
<feature type="compositionally biased region" description="Basic and acidic residues" evidence="1">
    <location>
        <begin position="10"/>
        <end position="28"/>
    </location>
</feature>
<evidence type="ECO:0000256" key="1">
    <source>
        <dbReference type="SAM" id="MobiDB-lite"/>
    </source>
</evidence>
<dbReference type="Pfam" id="PF13966">
    <property type="entry name" value="zf-RVT"/>
    <property type="match status" value="1"/>
</dbReference>
<proteinExistence type="predicted"/>
<dbReference type="InterPro" id="IPR026960">
    <property type="entry name" value="RVT-Znf"/>
</dbReference>
<dbReference type="AlphaFoldDB" id="A0AAV5JH91"/>
<dbReference type="PANTHER" id="PTHR33116:SF78">
    <property type="entry name" value="OS12G0587133 PROTEIN"/>
    <property type="match status" value="1"/>
</dbReference>
<evidence type="ECO:0000313" key="3">
    <source>
        <dbReference type="EMBL" id="GKV09775.1"/>
    </source>
</evidence>
<dbReference type="Proteomes" id="UP001054252">
    <property type="component" value="Unassembled WGS sequence"/>
</dbReference>
<reference evidence="3 4" key="1">
    <citation type="journal article" date="2021" name="Commun. Biol.">
        <title>The genome of Shorea leprosula (Dipterocarpaceae) highlights the ecological relevance of drought in aseasonal tropical rainforests.</title>
        <authorList>
            <person name="Ng K.K.S."/>
            <person name="Kobayashi M.J."/>
            <person name="Fawcett J.A."/>
            <person name="Hatakeyama M."/>
            <person name="Paape T."/>
            <person name="Ng C.H."/>
            <person name="Ang C.C."/>
            <person name="Tnah L.H."/>
            <person name="Lee C.T."/>
            <person name="Nishiyama T."/>
            <person name="Sese J."/>
            <person name="O'Brien M.J."/>
            <person name="Copetti D."/>
            <person name="Mohd Noor M.I."/>
            <person name="Ong R.C."/>
            <person name="Putra M."/>
            <person name="Sireger I.Z."/>
            <person name="Indrioko S."/>
            <person name="Kosugi Y."/>
            <person name="Izuno A."/>
            <person name="Isagi Y."/>
            <person name="Lee S.L."/>
            <person name="Shimizu K.K."/>
        </authorList>
    </citation>
    <scope>NUCLEOTIDE SEQUENCE [LARGE SCALE GENOMIC DNA]</scope>
    <source>
        <strain evidence="3">214</strain>
    </source>
</reference>
<keyword evidence="4" id="KW-1185">Reference proteome</keyword>
<feature type="compositionally biased region" description="Polar residues" evidence="1">
    <location>
        <begin position="149"/>
        <end position="162"/>
    </location>
</feature>
<dbReference type="EMBL" id="BPVZ01000031">
    <property type="protein sequence ID" value="GKV09775.1"/>
    <property type="molecule type" value="Genomic_DNA"/>
</dbReference>
<evidence type="ECO:0000259" key="2">
    <source>
        <dbReference type="PROSITE" id="PS50879"/>
    </source>
</evidence>
<feature type="compositionally biased region" description="Polar residues" evidence="1">
    <location>
        <begin position="116"/>
        <end position="128"/>
    </location>
</feature>
<name>A0AAV5JH91_9ROSI</name>
<gene>
    <name evidence="3" type="ORF">SLEP1_g21225</name>
</gene>
<accession>A0AAV5JH91</accession>
<dbReference type="PANTHER" id="PTHR33116">
    <property type="entry name" value="REVERSE TRANSCRIPTASE ZINC-BINDING DOMAIN-CONTAINING PROTEIN-RELATED-RELATED"/>
    <property type="match status" value="1"/>
</dbReference>
<dbReference type="InterPro" id="IPR012337">
    <property type="entry name" value="RNaseH-like_sf"/>
</dbReference>
<dbReference type="InterPro" id="IPR002156">
    <property type="entry name" value="RNaseH_domain"/>
</dbReference>
<dbReference type="CDD" id="cd09272">
    <property type="entry name" value="RNase_HI_RT_Ty1"/>
    <property type="match status" value="1"/>
</dbReference>
<dbReference type="GO" id="GO:0003676">
    <property type="term" value="F:nucleic acid binding"/>
    <property type="evidence" value="ECO:0007669"/>
    <property type="project" value="InterPro"/>
</dbReference>
<feature type="compositionally biased region" description="Low complexity" evidence="1">
    <location>
        <begin position="129"/>
        <end position="148"/>
    </location>
</feature>
<evidence type="ECO:0000313" key="4">
    <source>
        <dbReference type="Proteomes" id="UP001054252"/>
    </source>
</evidence>
<feature type="domain" description="RNase H type-1" evidence="2">
    <location>
        <begin position="875"/>
        <end position="1005"/>
    </location>
</feature>
<dbReference type="PROSITE" id="PS50879">
    <property type="entry name" value="RNASE_H_1"/>
    <property type="match status" value="1"/>
</dbReference>
<dbReference type="CDD" id="cd06222">
    <property type="entry name" value="RNase_H_like"/>
    <property type="match status" value="1"/>
</dbReference>
<organism evidence="3 4">
    <name type="scientific">Rubroshorea leprosula</name>
    <dbReference type="NCBI Taxonomy" id="152421"/>
    <lineage>
        <taxon>Eukaryota</taxon>
        <taxon>Viridiplantae</taxon>
        <taxon>Streptophyta</taxon>
        <taxon>Embryophyta</taxon>
        <taxon>Tracheophyta</taxon>
        <taxon>Spermatophyta</taxon>
        <taxon>Magnoliopsida</taxon>
        <taxon>eudicotyledons</taxon>
        <taxon>Gunneridae</taxon>
        <taxon>Pentapetalae</taxon>
        <taxon>rosids</taxon>
        <taxon>malvids</taxon>
        <taxon>Malvales</taxon>
        <taxon>Dipterocarpaceae</taxon>
        <taxon>Rubroshorea</taxon>
    </lineage>
</organism>
<dbReference type="SUPFAM" id="SSF53098">
    <property type="entry name" value="Ribonuclease H-like"/>
    <property type="match status" value="1"/>
</dbReference>
<protein>
    <recommendedName>
        <fullName evidence="2">RNase H type-1 domain-containing protein</fullName>
    </recommendedName>
</protein>
<dbReference type="Pfam" id="PF13456">
    <property type="entry name" value="RVT_3"/>
    <property type="match status" value="1"/>
</dbReference>